<proteinExistence type="predicted"/>
<dbReference type="Proteomes" id="UP000236732">
    <property type="component" value="Unassembled WGS sequence"/>
</dbReference>
<dbReference type="SUPFAM" id="SSF82171">
    <property type="entry name" value="DPP6 N-terminal domain-like"/>
    <property type="match status" value="1"/>
</dbReference>
<dbReference type="Gene3D" id="2.130.10.10">
    <property type="entry name" value="YVTN repeat-like/Quinoprotein amine dehydrogenase"/>
    <property type="match status" value="1"/>
</dbReference>
<evidence type="ECO:0008006" key="3">
    <source>
        <dbReference type="Google" id="ProtNLM"/>
    </source>
</evidence>
<keyword evidence="2" id="KW-1185">Reference proteome</keyword>
<dbReference type="RefSeq" id="WP_103953701.1">
    <property type="nucleotide sequence ID" value="NZ_FNVT01000001.1"/>
</dbReference>
<accession>A0A1H5T1W3</accession>
<dbReference type="AlphaFoldDB" id="A0A1H5T1W3"/>
<dbReference type="InterPro" id="IPR015943">
    <property type="entry name" value="WD40/YVTN_repeat-like_dom_sf"/>
</dbReference>
<organism evidence="1 2">
    <name type="scientific">Nonomuraea solani</name>
    <dbReference type="NCBI Taxonomy" id="1144553"/>
    <lineage>
        <taxon>Bacteria</taxon>
        <taxon>Bacillati</taxon>
        <taxon>Actinomycetota</taxon>
        <taxon>Actinomycetes</taxon>
        <taxon>Streptosporangiales</taxon>
        <taxon>Streptosporangiaceae</taxon>
        <taxon>Nonomuraea</taxon>
    </lineage>
</organism>
<dbReference type="EMBL" id="FNVT01000001">
    <property type="protein sequence ID" value="SEF56766.1"/>
    <property type="molecule type" value="Genomic_DNA"/>
</dbReference>
<gene>
    <name evidence="1" type="ORF">SAMN05444920_10189</name>
</gene>
<sequence>MTDAPHRLLCRLDEYFHVSVVACPNDLSVVLAGAGATGNNDLGEVLLLRPDPDAEEPDQIAVLARQATAVDAVFSPDGTRVTIGYADVGGGGDGPGTYGLDGVLRHGFAIGEELAADGGWDGDIAFDRLAQSGDGRWLAGGSAVVGAVTVADSATGRTLLTMPDATGPVALDHTGGRLAYARPDGRISVRETHSGAALSTWDTGLPAVHALAFSPDGSGLVAAGGDRPTACLFTADGDRTDVMVADPALTIDATLPWTAISTRACWTGRGPAVFTADDYQAVLFDATDGRVLWTGSDQTVASFTPDGRVFIASGSDGISAWLLAALMGDPATP</sequence>
<protein>
    <recommendedName>
        <fullName evidence="3">WD40 repeat</fullName>
    </recommendedName>
</protein>
<evidence type="ECO:0000313" key="1">
    <source>
        <dbReference type="EMBL" id="SEF56766.1"/>
    </source>
</evidence>
<dbReference type="OrthoDB" id="218695at2"/>
<evidence type="ECO:0000313" key="2">
    <source>
        <dbReference type="Proteomes" id="UP000236732"/>
    </source>
</evidence>
<name>A0A1H5T1W3_9ACTN</name>
<reference evidence="1 2" key="1">
    <citation type="submission" date="2016-10" db="EMBL/GenBank/DDBJ databases">
        <authorList>
            <person name="de Groot N.N."/>
        </authorList>
    </citation>
    <scope>NUCLEOTIDE SEQUENCE [LARGE SCALE GENOMIC DNA]</scope>
    <source>
        <strain evidence="1 2">CGMCC 4.7037</strain>
    </source>
</reference>